<dbReference type="AlphaFoldDB" id="A0AAW4PIS1"/>
<gene>
    <name evidence="2" type="ORF">EGH23_26060</name>
</gene>
<evidence type="ECO:0000313" key="3">
    <source>
        <dbReference type="Proteomes" id="UP001430455"/>
    </source>
</evidence>
<comment type="caution">
    <text evidence="2">The sequence shown here is derived from an EMBL/GenBank/DDBJ whole genome shotgun (WGS) entry which is preliminary data.</text>
</comment>
<organism evidence="2 3">
    <name type="scientific">Haloarcula nitratireducens</name>
    <dbReference type="NCBI Taxonomy" id="2487749"/>
    <lineage>
        <taxon>Archaea</taxon>
        <taxon>Methanobacteriati</taxon>
        <taxon>Methanobacteriota</taxon>
        <taxon>Stenosarchaea group</taxon>
        <taxon>Halobacteria</taxon>
        <taxon>Halobacteriales</taxon>
        <taxon>Haloarculaceae</taxon>
        <taxon>Haloarcula</taxon>
    </lineage>
</organism>
<accession>A0AAW4PIS1</accession>
<protein>
    <recommendedName>
        <fullName evidence="4">DUF3253 domain-containing protein</fullName>
    </recommendedName>
</protein>
<evidence type="ECO:0000313" key="2">
    <source>
        <dbReference type="EMBL" id="MBX0298326.1"/>
    </source>
</evidence>
<proteinExistence type="predicted"/>
<dbReference type="RefSeq" id="WP_220582900.1">
    <property type="nucleotide sequence ID" value="NZ_RKLT01000056.1"/>
</dbReference>
<dbReference type="Proteomes" id="UP001430455">
    <property type="component" value="Unassembled WGS sequence"/>
</dbReference>
<keyword evidence="3" id="KW-1185">Reference proteome</keyword>
<evidence type="ECO:0008006" key="4">
    <source>
        <dbReference type="Google" id="ProtNLM"/>
    </source>
</evidence>
<evidence type="ECO:0000256" key="1">
    <source>
        <dbReference type="SAM" id="MobiDB-lite"/>
    </source>
</evidence>
<name>A0AAW4PIS1_9EURY</name>
<dbReference type="EMBL" id="RKLT01000056">
    <property type="protein sequence ID" value="MBX0298326.1"/>
    <property type="molecule type" value="Genomic_DNA"/>
</dbReference>
<sequence>MTDTKGRVLNTLIAQTSGPQPDWARERTIKTVASSHGGIHPDDVRDALATLVEEGRAKEDDGRYHPADGIERVPHPGENA</sequence>
<feature type="region of interest" description="Disordered" evidence="1">
    <location>
        <begin position="56"/>
        <end position="80"/>
    </location>
</feature>
<reference evidence="2 3" key="1">
    <citation type="submission" date="2021-06" db="EMBL/GenBank/DDBJ databases">
        <title>Halomicroarcula sp. a new haloarchaeum isolated from saline soil.</title>
        <authorList>
            <person name="Duran-Viseras A."/>
            <person name="Sanchez-Porro C."/>
            <person name="Ventosa A."/>
        </authorList>
    </citation>
    <scope>NUCLEOTIDE SEQUENCE [LARGE SCALE GENOMIC DNA]</scope>
    <source>
        <strain evidence="2 3">F27</strain>
    </source>
</reference>